<proteinExistence type="predicted"/>
<dbReference type="Proteomes" id="UP001386955">
    <property type="component" value="Unassembled WGS sequence"/>
</dbReference>
<sequence>MLDLSVLQKVLLNGIGYGIYQCKAACGRVYFGAHYDVAFCTQALALNGAICVGWQVDKLNIRSGRKQSKDFAFGHIK</sequence>
<dbReference type="AlphaFoldDB" id="A0AAN9TE72"/>
<accession>A0AAN9TE72</accession>
<dbReference type="EMBL" id="JAYMYS010000001">
    <property type="protein sequence ID" value="KAK7412055.1"/>
    <property type="molecule type" value="Genomic_DNA"/>
</dbReference>
<keyword evidence="2" id="KW-1185">Reference proteome</keyword>
<evidence type="ECO:0000313" key="1">
    <source>
        <dbReference type="EMBL" id="KAK7412055.1"/>
    </source>
</evidence>
<name>A0AAN9TE72_PSOTE</name>
<protein>
    <submittedName>
        <fullName evidence="1">Uncharacterized protein</fullName>
    </submittedName>
</protein>
<gene>
    <name evidence="1" type="ORF">VNO78_03501</name>
</gene>
<organism evidence="1 2">
    <name type="scientific">Psophocarpus tetragonolobus</name>
    <name type="common">Winged bean</name>
    <name type="synonym">Dolichos tetragonolobus</name>
    <dbReference type="NCBI Taxonomy" id="3891"/>
    <lineage>
        <taxon>Eukaryota</taxon>
        <taxon>Viridiplantae</taxon>
        <taxon>Streptophyta</taxon>
        <taxon>Embryophyta</taxon>
        <taxon>Tracheophyta</taxon>
        <taxon>Spermatophyta</taxon>
        <taxon>Magnoliopsida</taxon>
        <taxon>eudicotyledons</taxon>
        <taxon>Gunneridae</taxon>
        <taxon>Pentapetalae</taxon>
        <taxon>rosids</taxon>
        <taxon>fabids</taxon>
        <taxon>Fabales</taxon>
        <taxon>Fabaceae</taxon>
        <taxon>Papilionoideae</taxon>
        <taxon>50 kb inversion clade</taxon>
        <taxon>NPAAA clade</taxon>
        <taxon>indigoferoid/millettioid clade</taxon>
        <taxon>Phaseoleae</taxon>
        <taxon>Psophocarpus</taxon>
    </lineage>
</organism>
<comment type="caution">
    <text evidence="1">The sequence shown here is derived from an EMBL/GenBank/DDBJ whole genome shotgun (WGS) entry which is preliminary data.</text>
</comment>
<evidence type="ECO:0000313" key="2">
    <source>
        <dbReference type="Proteomes" id="UP001386955"/>
    </source>
</evidence>
<reference evidence="1 2" key="1">
    <citation type="submission" date="2024-01" db="EMBL/GenBank/DDBJ databases">
        <title>The genomes of 5 underutilized Papilionoideae crops provide insights into root nodulation and disease resistanc.</title>
        <authorList>
            <person name="Jiang F."/>
        </authorList>
    </citation>
    <scope>NUCLEOTIDE SEQUENCE [LARGE SCALE GENOMIC DNA]</scope>
    <source>
        <strain evidence="1">DUOXIRENSHENG_FW03</strain>
        <tissue evidence="1">Leaves</tissue>
    </source>
</reference>